<feature type="transmembrane region" description="Helical" evidence="1">
    <location>
        <begin position="188"/>
        <end position="206"/>
    </location>
</feature>
<feature type="transmembrane region" description="Helical" evidence="1">
    <location>
        <begin position="156"/>
        <end position="181"/>
    </location>
</feature>
<accession>A0A401UIG8</accession>
<dbReference type="GO" id="GO:0140359">
    <property type="term" value="F:ABC-type transporter activity"/>
    <property type="evidence" value="ECO:0007669"/>
    <property type="project" value="InterPro"/>
</dbReference>
<dbReference type="Proteomes" id="UP000287872">
    <property type="component" value="Unassembled WGS sequence"/>
</dbReference>
<dbReference type="PANTHER" id="PTHR37305:SF2">
    <property type="entry name" value="BACITRACIN TRANSPORT PERMEASE PROTEIN BCRB"/>
    <property type="match status" value="1"/>
</dbReference>
<organism evidence="2 3">
    <name type="scientific">Clostridium tagluense</name>
    <dbReference type="NCBI Taxonomy" id="360422"/>
    <lineage>
        <taxon>Bacteria</taxon>
        <taxon>Bacillati</taxon>
        <taxon>Bacillota</taxon>
        <taxon>Clostridia</taxon>
        <taxon>Eubacteriales</taxon>
        <taxon>Clostridiaceae</taxon>
        <taxon>Clostridium</taxon>
    </lineage>
</organism>
<name>A0A401UIG8_9CLOT</name>
<feature type="transmembrane region" description="Helical" evidence="1">
    <location>
        <begin position="122"/>
        <end position="144"/>
    </location>
</feature>
<keyword evidence="1" id="KW-0472">Membrane</keyword>
<keyword evidence="1" id="KW-1133">Transmembrane helix</keyword>
<dbReference type="Pfam" id="PF12679">
    <property type="entry name" value="ABC2_membrane_2"/>
    <property type="match status" value="1"/>
</dbReference>
<feature type="transmembrane region" description="Helical" evidence="1">
    <location>
        <begin position="236"/>
        <end position="257"/>
    </location>
</feature>
<dbReference type="EMBL" id="BHYK01000004">
    <property type="protein sequence ID" value="GCD09316.1"/>
    <property type="molecule type" value="Genomic_DNA"/>
</dbReference>
<gene>
    <name evidence="2" type="ORF">Ctaglu_09390</name>
</gene>
<dbReference type="OrthoDB" id="9800309at2"/>
<keyword evidence="3" id="KW-1185">Reference proteome</keyword>
<evidence type="ECO:0000313" key="2">
    <source>
        <dbReference type="EMBL" id="GCD09316.1"/>
    </source>
</evidence>
<dbReference type="RefSeq" id="WP_124998609.1">
    <property type="nucleotide sequence ID" value="NZ_BHYK01000004.1"/>
</dbReference>
<sequence>MNMFLHELKAYRKSTIIWTCSLIAIIALFLSMYPAFSKEVEAFKKLMEGFPEPVRKALGLSVESMSSILGFYSYTFLYLTLCGAIQAMNLGTSIISKEVRAKTADFLLTKPVTRRGIMTSKLMAALTCLIITNVIYLVAASTMASLVKTEDYSYKIFFMISITLFFIQLMFLSLGIIISVVGPKIKSVLPISLGTVFTFFIIGMFSSTTGDDAIRYITPFKYFDTGYIMKNSSYEISFIIIEIVVIIVAIAASYFVYDKKDVHAV</sequence>
<evidence type="ECO:0000256" key="1">
    <source>
        <dbReference type="SAM" id="Phobius"/>
    </source>
</evidence>
<dbReference type="GO" id="GO:0005886">
    <property type="term" value="C:plasma membrane"/>
    <property type="evidence" value="ECO:0007669"/>
    <property type="project" value="UniProtKB-SubCell"/>
</dbReference>
<proteinExistence type="predicted"/>
<feature type="transmembrane region" description="Helical" evidence="1">
    <location>
        <begin position="16"/>
        <end position="36"/>
    </location>
</feature>
<evidence type="ECO:0008006" key="4">
    <source>
        <dbReference type="Google" id="ProtNLM"/>
    </source>
</evidence>
<reference evidence="2 3" key="1">
    <citation type="submission" date="2018-11" db="EMBL/GenBank/DDBJ databases">
        <title>Genome sequencing and assembly of Clostridium tagluense strain A121.</title>
        <authorList>
            <person name="Murakami T."/>
            <person name="Segawa T."/>
            <person name="Shcherbakova V.A."/>
            <person name="Mori H."/>
            <person name="Yoshimura Y."/>
        </authorList>
    </citation>
    <scope>NUCLEOTIDE SEQUENCE [LARGE SCALE GENOMIC DNA]</scope>
    <source>
        <strain evidence="2 3">A121</strain>
    </source>
</reference>
<evidence type="ECO:0000313" key="3">
    <source>
        <dbReference type="Proteomes" id="UP000287872"/>
    </source>
</evidence>
<keyword evidence="1" id="KW-0812">Transmembrane</keyword>
<comment type="caution">
    <text evidence="2">The sequence shown here is derived from an EMBL/GenBank/DDBJ whole genome shotgun (WGS) entry which is preliminary data.</text>
</comment>
<protein>
    <recommendedName>
        <fullName evidence="4">ABC transporter permease</fullName>
    </recommendedName>
</protein>
<dbReference type="PANTHER" id="PTHR37305">
    <property type="entry name" value="INTEGRAL MEMBRANE PROTEIN-RELATED"/>
    <property type="match status" value="1"/>
</dbReference>
<dbReference type="AlphaFoldDB" id="A0A401UIG8"/>